<dbReference type="CDD" id="cd17040">
    <property type="entry name" value="Ubl_MoaD_like"/>
    <property type="match status" value="1"/>
</dbReference>
<dbReference type="InterPro" id="IPR003749">
    <property type="entry name" value="ThiS/MoaD-like"/>
</dbReference>
<gene>
    <name evidence="2" type="ORF">GA0070604_3866</name>
</gene>
<protein>
    <submittedName>
        <fullName evidence="2">Molybdopterin converting factor, small subunit</fullName>
    </submittedName>
</protein>
<dbReference type="Proteomes" id="UP000199696">
    <property type="component" value="Unassembled WGS sequence"/>
</dbReference>
<dbReference type="EMBL" id="FMHY01000002">
    <property type="protein sequence ID" value="SCL58587.1"/>
    <property type="molecule type" value="Genomic_DNA"/>
</dbReference>
<feature type="region of interest" description="Disordered" evidence="1">
    <location>
        <begin position="1"/>
        <end position="35"/>
    </location>
</feature>
<evidence type="ECO:0000313" key="3">
    <source>
        <dbReference type="Proteomes" id="UP000199696"/>
    </source>
</evidence>
<dbReference type="SUPFAM" id="SSF54285">
    <property type="entry name" value="MoaD/ThiS"/>
    <property type="match status" value="1"/>
</dbReference>
<dbReference type="InterPro" id="IPR012675">
    <property type="entry name" value="Beta-grasp_dom_sf"/>
</dbReference>
<reference evidence="3" key="1">
    <citation type="submission" date="2016-06" db="EMBL/GenBank/DDBJ databases">
        <authorList>
            <person name="Varghese N."/>
            <person name="Submissions Spin"/>
        </authorList>
    </citation>
    <scope>NUCLEOTIDE SEQUENCE [LARGE SCALE GENOMIC DNA]</scope>
    <source>
        <strain evidence="3">DSM 44814</strain>
    </source>
</reference>
<evidence type="ECO:0000256" key="1">
    <source>
        <dbReference type="SAM" id="MobiDB-lite"/>
    </source>
</evidence>
<proteinExistence type="predicted"/>
<accession>A0A1C6UX11</accession>
<dbReference type="InterPro" id="IPR016155">
    <property type="entry name" value="Mopterin_synth/thiamin_S_b"/>
</dbReference>
<name>A0A1C6UX11_9ACTN</name>
<dbReference type="AlphaFoldDB" id="A0A1C6UX11"/>
<organism evidence="2 3">
    <name type="scientific">Micromonospora eburnea</name>
    <dbReference type="NCBI Taxonomy" id="227316"/>
    <lineage>
        <taxon>Bacteria</taxon>
        <taxon>Bacillati</taxon>
        <taxon>Actinomycetota</taxon>
        <taxon>Actinomycetes</taxon>
        <taxon>Micromonosporales</taxon>
        <taxon>Micromonosporaceae</taxon>
        <taxon>Micromonospora</taxon>
    </lineage>
</organism>
<evidence type="ECO:0000313" key="2">
    <source>
        <dbReference type="EMBL" id="SCL58587.1"/>
    </source>
</evidence>
<dbReference type="Gene3D" id="3.10.20.30">
    <property type="match status" value="1"/>
</dbReference>
<sequence length="114" mass="11910">MSASDEPGYHGNMPVDQAGGRGADGPLPPDAGPVTTVRVRYFGGTRAAAGAAEEDHQASTLAELLDRMGESHGWRLRAALRACSFLVNGTQWRDRHAVLPSSATVDVLPPFAGG</sequence>
<dbReference type="Pfam" id="PF02597">
    <property type="entry name" value="ThiS"/>
    <property type="match status" value="1"/>
</dbReference>
<keyword evidence="3" id="KW-1185">Reference proteome</keyword>
<dbReference type="STRING" id="227316.GA0070604_3866"/>